<dbReference type="InterPro" id="IPR036188">
    <property type="entry name" value="FAD/NAD-bd_sf"/>
</dbReference>
<dbReference type="SUPFAM" id="SSF51905">
    <property type="entry name" value="FAD/NAD(P)-binding domain"/>
    <property type="match status" value="1"/>
</dbReference>
<reference evidence="3" key="1">
    <citation type="submission" date="2017-02" db="EMBL/GenBank/DDBJ databases">
        <authorList>
            <person name="Dridi B."/>
        </authorList>
    </citation>
    <scope>NUCLEOTIDE SEQUENCE [LARGE SCALE GENOMIC DNA]</scope>
    <source>
        <strain evidence="3">EB411</strain>
    </source>
</reference>
<dbReference type="AlphaFoldDB" id="A0A1R4ISC0"/>
<dbReference type="Pfam" id="PF01593">
    <property type="entry name" value="Amino_oxidase"/>
    <property type="match status" value="1"/>
</dbReference>
<dbReference type="Gene3D" id="3.50.50.60">
    <property type="entry name" value="FAD/NAD(P)-binding domain"/>
    <property type="match status" value="1"/>
</dbReference>
<dbReference type="InterPro" id="IPR002937">
    <property type="entry name" value="Amino_oxidase"/>
</dbReference>
<evidence type="ECO:0000313" key="3">
    <source>
        <dbReference type="Proteomes" id="UP000196778"/>
    </source>
</evidence>
<dbReference type="SUPFAM" id="SSF54373">
    <property type="entry name" value="FAD-linked reductases, C-terminal domain"/>
    <property type="match status" value="1"/>
</dbReference>
<organism evidence="2 3">
    <name type="scientific">Mycetocola reblochoni REB411</name>
    <dbReference type="NCBI Taxonomy" id="1255698"/>
    <lineage>
        <taxon>Bacteria</taxon>
        <taxon>Bacillati</taxon>
        <taxon>Actinomycetota</taxon>
        <taxon>Actinomycetes</taxon>
        <taxon>Micrococcales</taxon>
        <taxon>Microbacteriaceae</taxon>
        <taxon>Mycetocola</taxon>
    </lineage>
</organism>
<dbReference type="EMBL" id="FUKR01000021">
    <property type="protein sequence ID" value="SJN22559.1"/>
    <property type="molecule type" value="Genomic_DNA"/>
</dbReference>
<name>A0A1R4ISC0_9MICO</name>
<keyword evidence="3" id="KW-1185">Reference proteome</keyword>
<dbReference type="InterPro" id="IPR050464">
    <property type="entry name" value="Zeta_carotene_desat/Oxidored"/>
</dbReference>
<dbReference type="Gene3D" id="3.90.660.20">
    <property type="entry name" value="Protoporphyrinogen oxidase, mitochondrial, domain 2"/>
    <property type="match status" value="1"/>
</dbReference>
<proteinExistence type="predicted"/>
<keyword evidence="2" id="KW-0560">Oxidoreductase</keyword>
<dbReference type="PANTHER" id="PTHR42923">
    <property type="entry name" value="PROTOPORPHYRINOGEN OXIDASE"/>
    <property type="match status" value="1"/>
</dbReference>
<dbReference type="EC" id="1.3.3.4" evidence="2"/>
<dbReference type="RefSeq" id="WP_276327855.1">
    <property type="nucleotide sequence ID" value="NZ_FUKR01000021.1"/>
</dbReference>
<protein>
    <submittedName>
        <fullName evidence="2">Protoporphyrinogen IX oxidase, aerobic, HemY</fullName>
        <ecNumber evidence="2">1.3.3.4</ecNumber>
    </submittedName>
</protein>
<sequence>MADPHRPDDLPSGIPDGVGPGMTLQHAVVVGAGVAGLVAARELLSAGITVTVVEAADRAGGQLRAEEVGGVTVDVGAESYATRGGAVDALVEELGLGDARRDPNPAGAWLRLPVPGGEGSAVPIPAGGILGIPANPFAEDVRRAIGWSGAWRAYLDRVMPVLAIGKVHNLGALVSRRMGARVRDRLVAPVTGGVYSAAPEDLDVVVAAPGLNSALTRNGSLSGAVAELRAQRKPGGAVHGLDGGMTTLVDALVDGIVAAGGEILVGRRATSLRGAADSAALLSEAVEQGSPVPEDVPVDGWLVGLDDGELLGADVVLLACAEAQTSALLADAGHPDAVPERTGPAARVDVVTLVLDSAALDAHPRGTGLLVSDGAPVGAKALTHSNAKWAWLDERLPEHRHVVRLSYGRQGDVDRPVAGDDQARTARALADASDLLGVRLDAGDLVDARWVAWWNTQPVAALGEAERRVAVRRAIEAVPGIEVAGAWIGGTGIASVVPDATAAAKRLRHVVYERYLERDAH</sequence>
<accession>A0A1R4ISC0</accession>
<evidence type="ECO:0000313" key="2">
    <source>
        <dbReference type="EMBL" id="SJN22559.1"/>
    </source>
</evidence>
<dbReference type="Proteomes" id="UP000196778">
    <property type="component" value="Unassembled WGS sequence"/>
</dbReference>
<feature type="domain" description="Amine oxidase" evidence="1">
    <location>
        <begin position="34"/>
        <end position="506"/>
    </location>
</feature>
<dbReference type="GO" id="GO:0004729">
    <property type="term" value="F:oxygen-dependent protoporphyrinogen oxidase activity"/>
    <property type="evidence" value="ECO:0007669"/>
    <property type="project" value="UniProtKB-EC"/>
</dbReference>
<evidence type="ECO:0000259" key="1">
    <source>
        <dbReference type="Pfam" id="PF01593"/>
    </source>
</evidence>
<dbReference type="Gene3D" id="1.10.3110.10">
    <property type="entry name" value="protoporphyrinogen ix oxidase, domain 3"/>
    <property type="match status" value="1"/>
</dbReference>
<dbReference type="PANTHER" id="PTHR42923:SF3">
    <property type="entry name" value="PROTOPORPHYRINOGEN OXIDASE"/>
    <property type="match status" value="1"/>
</dbReference>
<gene>
    <name evidence="2" type="ORF">FM119_03235</name>
</gene>